<evidence type="ECO:0000313" key="4">
    <source>
        <dbReference type="EMBL" id="CAG8594907.1"/>
    </source>
</evidence>
<dbReference type="OrthoDB" id="1658288at2759"/>
<evidence type="ECO:0000259" key="3">
    <source>
        <dbReference type="PROSITE" id="PS51635"/>
    </source>
</evidence>
<dbReference type="Pfam" id="PF01734">
    <property type="entry name" value="Patatin"/>
    <property type="match status" value="1"/>
</dbReference>
<dbReference type="Gene3D" id="3.40.1090.10">
    <property type="entry name" value="Cytosolic phospholipase A2 catalytic domain"/>
    <property type="match status" value="1"/>
</dbReference>
<dbReference type="AlphaFoldDB" id="A0A9N9GBK6"/>
<dbReference type="GO" id="GO:0016042">
    <property type="term" value="P:lipid catabolic process"/>
    <property type="evidence" value="ECO:0007669"/>
    <property type="project" value="UniProtKB-UniRule"/>
</dbReference>
<name>A0A9N9GBK6_9GLOM</name>
<accession>A0A9N9GBK6</accession>
<comment type="caution">
    <text evidence="4">The sequence shown here is derived from an EMBL/GenBank/DDBJ whole genome shotgun (WGS) entry which is preliminary data.</text>
</comment>
<dbReference type="InterPro" id="IPR016035">
    <property type="entry name" value="Acyl_Trfase/lysoPLipase"/>
</dbReference>
<keyword evidence="5" id="KW-1185">Reference proteome</keyword>
<sequence length="1197" mass="136139">MNVYIKLVVDYSKLEAYLKGEGIKIFNYSQFSDKKIIGQGGSAIVLHSAAIIVEISQNKREKIIDNTPSDYAYLIEKSWSSDPDQRPTLDQILIKLENLSKETAIHWIYLIKGLTENTLNTCECYEDNKIESNNDTNSKNDSSKLDEVFRDNAPEISNVNMQSFTGYIYLEATDDMENANRQVILARSYTGICTEETQYVLYANLDFAASNEINQDFEIDVADKFINETQRIFEKLSGLLRPLKELKDKSLKIKNASTELIGHLKCLELYAHAEAYSKRIEFITFSLDSSNIIEILFKNVVNTEEEINRRAKILSSCFHPDNTKYSKSPLALYKIHKSQGDGLFKLISGFKENLLNKTMEQPKTLKKDDIKEPSSELLNRSMHMGELAYHQFRAACKIADKAKLPKRQSGFNNAMALIRTNDQGISFNDREIIQNTLVNTAAKLFVKAESSLVCYQTPYKEILRAKEHATAYKFKGGAASVVGAGVGSLTLLAAGANIYEAVYVTGIATMGVPFGIVAGVTCVGFGCYYGFDLFKKGQEMFTIRENLNKIMNKALSAYDDKNFQKFINALSEEYDSKNHKRLLNCRDKIGITGIDSIVDTLKMYSFRSDGIVYLLVMLGEVLGSGKIKIEGVIHTALKADAKKIFQLALNEGGAYGKFKDTLLSKEHTRLALNYLQGYMEMPFISRLEEMRNIARINIAILNIIEHAYEEVIETIEEVRKFDFLWIISSEVLSDTDTSSVETNSASELDDKYISYLNNQQSFNQNKYYKAIYFEHLAEKEAKINKLNSLFHWQFAQENYKIAREINPDNPIYSLGYARCLLKLSKYTQVIKLSDTCPALNSLSEYWYLRSVAYLKQTKELVKKLNINNVVEHHINRYKKELIYETDYLKNSHSNESPVYNILSIDGGGIRGTGGIIAAGLSAPKFEPIYINDKLIEYKYSNSTPIFSASELLNIYKNESEKLFTKPASWLPNWFNLNDKYTNEGRNAMFKRFFDETKLSNSLTELVIPAANESYSIIPHLFTCYDARKNSKNEEVNGTYVDILMATTAAPTFFPPHKIGSKTFIDGGIHLNNPTSTAYTEAIRYSVPQEKISVLPLGTGCYLPDPQNPGKYRNLLFWAQNLPKFMISAQEGNTDREMCNMLKNRYQRWQVFFEEPVGLDDHESISSLLELGYQYIEELDCSDENPINKLVESLIPRV</sequence>
<dbReference type="PANTHER" id="PTHR24138">
    <property type="entry name" value="INTRACELLLAR PHOSPHOLIPASE A FAMILY"/>
    <property type="match status" value="1"/>
</dbReference>
<feature type="short sequence motif" description="GXGXXG" evidence="2">
    <location>
        <begin position="906"/>
        <end position="911"/>
    </location>
</feature>
<dbReference type="PANTHER" id="PTHR24138:SF10">
    <property type="entry name" value="PHOSPHOLIPASE A2"/>
    <property type="match status" value="1"/>
</dbReference>
<dbReference type="CDD" id="cd07199">
    <property type="entry name" value="Pat17_PNPLA8_PNPLA9_like"/>
    <property type="match status" value="1"/>
</dbReference>
<dbReference type="EMBL" id="CAJVPY010003555">
    <property type="protein sequence ID" value="CAG8594907.1"/>
    <property type="molecule type" value="Genomic_DNA"/>
</dbReference>
<evidence type="ECO:0000256" key="1">
    <source>
        <dbReference type="ARBA" id="ARBA00023098"/>
    </source>
</evidence>
<keyword evidence="2" id="KW-0442">Lipid degradation</keyword>
<dbReference type="Proteomes" id="UP000789405">
    <property type="component" value="Unassembled WGS sequence"/>
</dbReference>
<reference evidence="4" key="1">
    <citation type="submission" date="2021-06" db="EMBL/GenBank/DDBJ databases">
        <authorList>
            <person name="Kallberg Y."/>
            <person name="Tangrot J."/>
            <person name="Rosling A."/>
        </authorList>
    </citation>
    <scope>NUCLEOTIDE SEQUENCE</scope>
    <source>
        <strain evidence="4">MA453B</strain>
    </source>
</reference>
<protein>
    <submittedName>
        <fullName evidence="4">7904_t:CDS:1</fullName>
    </submittedName>
</protein>
<dbReference type="GO" id="GO:0016787">
    <property type="term" value="F:hydrolase activity"/>
    <property type="evidence" value="ECO:0007669"/>
    <property type="project" value="UniProtKB-UniRule"/>
</dbReference>
<keyword evidence="2" id="KW-0378">Hydrolase</keyword>
<feature type="active site" description="Nucleophile" evidence="2">
    <location>
        <position position="942"/>
    </location>
</feature>
<dbReference type="SUPFAM" id="SSF52151">
    <property type="entry name" value="FabD/lysophospholipase-like"/>
    <property type="match status" value="1"/>
</dbReference>
<comment type="caution">
    <text evidence="2">Lacks conserved residue(s) required for the propagation of feature annotation.</text>
</comment>
<dbReference type="GO" id="GO:0046486">
    <property type="term" value="P:glycerolipid metabolic process"/>
    <property type="evidence" value="ECO:0007669"/>
    <property type="project" value="UniProtKB-ARBA"/>
</dbReference>
<dbReference type="InterPro" id="IPR011990">
    <property type="entry name" value="TPR-like_helical_dom_sf"/>
</dbReference>
<evidence type="ECO:0000313" key="5">
    <source>
        <dbReference type="Proteomes" id="UP000789405"/>
    </source>
</evidence>
<feature type="short sequence motif" description="DGA/G" evidence="2">
    <location>
        <begin position="1065"/>
        <end position="1067"/>
    </location>
</feature>
<dbReference type="Gene3D" id="1.10.510.10">
    <property type="entry name" value="Transferase(Phosphotransferase) domain 1"/>
    <property type="match status" value="1"/>
</dbReference>
<proteinExistence type="predicted"/>
<organism evidence="4 5">
    <name type="scientific">Dentiscutata erythropus</name>
    <dbReference type="NCBI Taxonomy" id="1348616"/>
    <lineage>
        <taxon>Eukaryota</taxon>
        <taxon>Fungi</taxon>
        <taxon>Fungi incertae sedis</taxon>
        <taxon>Mucoromycota</taxon>
        <taxon>Glomeromycotina</taxon>
        <taxon>Glomeromycetes</taxon>
        <taxon>Diversisporales</taxon>
        <taxon>Gigasporaceae</taxon>
        <taxon>Dentiscutata</taxon>
    </lineage>
</organism>
<dbReference type="InterPro" id="IPR047156">
    <property type="entry name" value="Teg/CotR/CapV-like"/>
</dbReference>
<gene>
    <name evidence="4" type="ORF">DERYTH_LOCUS7344</name>
</gene>
<feature type="domain" description="PNPLA" evidence="3">
    <location>
        <begin position="902"/>
        <end position="1078"/>
    </location>
</feature>
<evidence type="ECO:0000256" key="2">
    <source>
        <dbReference type="PROSITE-ProRule" id="PRU01161"/>
    </source>
</evidence>
<dbReference type="PROSITE" id="PS51635">
    <property type="entry name" value="PNPLA"/>
    <property type="match status" value="1"/>
</dbReference>
<dbReference type="InterPro" id="IPR002641">
    <property type="entry name" value="PNPLA_dom"/>
</dbReference>
<keyword evidence="1 2" id="KW-0443">Lipid metabolism</keyword>
<feature type="active site" description="Proton acceptor" evidence="2">
    <location>
        <position position="1065"/>
    </location>
</feature>
<dbReference type="SUPFAM" id="SSF48452">
    <property type="entry name" value="TPR-like"/>
    <property type="match status" value="1"/>
</dbReference>